<dbReference type="GO" id="GO:0032006">
    <property type="term" value="P:regulation of TOR signaling"/>
    <property type="evidence" value="ECO:0007669"/>
    <property type="project" value="TreeGrafter"/>
</dbReference>
<dbReference type="OrthoDB" id="10018535at2759"/>
<evidence type="ECO:0008006" key="6">
    <source>
        <dbReference type="Google" id="ProtNLM"/>
    </source>
</evidence>
<name>A0A8S1DC88_9INSE</name>
<dbReference type="AlphaFoldDB" id="A0A8S1DC88"/>
<comment type="similarity">
    <text evidence="2">Belongs to the DDIT4 family.</text>
</comment>
<dbReference type="GO" id="GO:0006915">
    <property type="term" value="P:apoptotic process"/>
    <property type="evidence" value="ECO:0007669"/>
    <property type="project" value="TreeGrafter"/>
</dbReference>
<protein>
    <recommendedName>
        <fullName evidence="6">Protein charybde</fullName>
    </recommendedName>
</protein>
<keyword evidence="5" id="KW-1185">Reference proteome</keyword>
<comment type="subcellular location">
    <subcellularLocation>
        <location evidence="1">Cytoplasm</location>
    </subcellularLocation>
</comment>
<evidence type="ECO:0000256" key="1">
    <source>
        <dbReference type="ARBA" id="ARBA00004496"/>
    </source>
</evidence>
<proteinExistence type="inferred from homology"/>
<dbReference type="GO" id="GO:0005737">
    <property type="term" value="C:cytoplasm"/>
    <property type="evidence" value="ECO:0007669"/>
    <property type="project" value="UniProtKB-SubCell"/>
</dbReference>
<dbReference type="EMBL" id="CADEPI010000111">
    <property type="protein sequence ID" value="CAB3375432.1"/>
    <property type="molecule type" value="Genomic_DNA"/>
</dbReference>
<organism evidence="4 5">
    <name type="scientific">Cloeon dipterum</name>
    <dbReference type="NCBI Taxonomy" id="197152"/>
    <lineage>
        <taxon>Eukaryota</taxon>
        <taxon>Metazoa</taxon>
        <taxon>Ecdysozoa</taxon>
        <taxon>Arthropoda</taxon>
        <taxon>Hexapoda</taxon>
        <taxon>Insecta</taxon>
        <taxon>Pterygota</taxon>
        <taxon>Palaeoptera</taxon>
        <taxon>Ephemeroptera</taxon>
        <taxon>Pisciforma</taxon>
        <taxon>Baetidae</taxon>
        <taxon>Cloeon</taxon>
    </lineage>
</organism>
<dbReference type="Gene3D" id="3.90.470.40">
    <property type="entry name" value="RTP801-like"/>
    <property type="match status" value="1"/>
</dbReference>
<accession>A0A8S1DC88</accession>
<gene>
    <name evidence="4" type="ORF">CLODIP_2_CD08667</name>
</gene>
<comment type="caution">
    <text evidence="4">The sequence shown here is derived from an EMBL/GenBank/DDBJ whole genome shotgun (WGS) entry which is preliminary data.</text>
</comment>
<dbReference type="InterPro" id="IPR038281">
    <property type="entry name" value="RTP801-like_C_sf"/>
</dbReference>
<dbReference type="Proteomes" id="UP000494165">
    <property type="component" value="Unassembled WGS sequence"/>
</dbReference>
<dbReference type="GO" id="GO:0009968">
    <property type="term" value="P:negative regulation of signal transduction"/>
    <property type="evidence" value="ECO:0007669"/>
    <property type="project" value="InterPro"/>
</dbReference>
<evidence type="ECO:0000256" key="3">
    <source>
        <dbReference type="ARBA" id="ARBA00022490"/>
    </source>
</evidence>
<reference evidence="4 5" key="1">
    <citation type="submission" date="2020-04" db="EMBL/GenBank/DDBJ databases">
        <authorList>
            <person name="Alioto T."/>
            <person name="Alioto T."/>
            <person name="Gomez Garrido J."/>
        </authorList>
    </citation>
    <scope>NUCLEOTIDE SEQUENCE [LARGE SCALE GENOMIC DNA]</scope>
</reference>
<keyword evidence="3" id="KW-0963">Cytoplasm</keyword>
<dbReference type="InterPro" id="IPR012918">
    <property type="entry name" value="RTP801-like"/>
</dbReference>
<evidence type="ECO:0000256" key="2">
    <source>
        <dbReference type="ARBA" id="ARBA00010670"/>
    </source>
</evidence>
<sequence>MDFVATPPGPMNVRRCKPAARDWPGLCTETKSQSETQLQLSEMIQSIVGSAPVQFSKRTAMTGDRTGLDCRNRRLTQVFHKISWSQDGDTMADAGILAEKKAARNGLVQPAQSSELLLCPWESDVSYGASVLAARLEEALRRAKSEQLSCGEVLLPATLLPRVASDVARLAEDEPCGLRGCSLVLKLDERPLGRVPCEAVATFEVYVTLKQDLSPWQALLPQFLQFKRRPSTIVLSPTYEVRKRRLFR</sequence>
<dbReference type="PANTHER" id="PTHR12478">
    <property type="entry name" value="DNA-DAMAGE-INDUCIBLE TRANSCRIPT 4 PROTEIN DDIT4"/>
    <property type="match status" value="1"/>
</dbReference>
<evidence type="ECO:0000313" key="4">
    <source>
        <dbReference type="EMBL" id="CAB3375432.1"/>
    </source>
</evidence>
<dbReference type="PANTHER" id="PTHR12478:SF16">
    <property type="entry name" value="PROTEIN CHARYBDE-RELATED"/>
    <property type="match status" value="1"/>
</dbReference>
<dbReference type="Pfam" id="PF07809">
    <property type="entry name" value="RTP801_C"/>
    <property type="match status" value="1"/>
</dbReference>
<evidence type="ECO:0000313" key="5">
    <source>
        <dbReference type="Proteomes" id="UP000494165"/>
    </source>
</evidence>